<dbReference type="RefSeq" id="WP_044626666.1">
    <property type="nucleotide sequence ID" value="NZ_JTDV01000008.1"/>
</dbReference>
<dbReference type="AlphaFoldDB" id="A0A0D7W0Q4"/>
<feature type="transmembrane region" description="Helical" evidence="1">
    <location>
        <begin position="105"/>
        <end position="126"/>
    </location>
</feature>
<proteinExistence type="predicted"/>
<sequence>MFKQVLEKIKFNLNTFLVWYFVILELFISYWILFFEQDPYFYFYYCYHCIFFIILLFVLKLKKFLPAIILSGFVGQCLFLFDFVVSMTIQKPFLNYYNYYLDTSVLARVVVFLAHTTAPLLFVLYVKKYKATITNFILSCLYFSISYLFAKYLIPLEYNIQGLYTTYTSLDNLPYYQDLFIVYAIVIYIAPSFFIYKFVHKMLNKKST</sequence>
<feature type="transmembrane region" description="Helical" evidence="1">
    <location>
        <begin position="174"/>
        <end position="196"/>
    </location>
</feature>
<keyword evidence="1" id="KW-0812">Transmembrane</keyword>
<protein>
    <submittedName>
        <fullName evidence="2">Uncharacterized protein</fullName>
    </submittedName>
</protein>
<evidence type="ECO:0000313" key="3">
    <source>
        <dbReference type="Proteomes" id="UP000032361"/>
    </source>
</evidence>
<comment type="caution">
    <text evidence="2">The sequence shown here is derived from an EMBL/GenBank/DDBJ whole genome shotgun (WGS) entry which is preliminary data.</text>
</comment>
<name>A0A0D7W0Q4_9FLAO</name>
<accession>A0A0D7W0Q4</accession>
<dbReference type="Proteomes" id="UP000032361">
    <property type="component" value="Unassembled WGS sequence"/>
</dbReference>
<keyword evidence="1" id="KW-0472">Membrane</keyword>
<evidence type="ECO:0000256" key="1">
    <source>
        <dbReference type="SAM" id="Phobius"/>
    </source>
</evidence>
<feature type="transmembrane region" description="Helical" evidence="1">
    <location>
        <begin position="64"/>
        <end position="85"/>
    </location>
</feature>
<organism evidence="2 3">
    <name type="scientific">Neotamlana nanhaiensis</name>
    <dbReference type="NCBI Taxonomy" id="1382798"/>
    <lineage>
        <taxon>Bacteria</taxon>
        <taxon>Pseudomonadati</taxon>
        <taxon>Bacteroidota</taxon>
        <taxon>Flavobacteriia</taxon>
        <taxon>Flavobacteriales</taxon>
        <taxon>Flavobacteriaceae</taxon>
        <taxon>Neotamlana</taxon>
    </lineage>
</organism>
<feature type="transmembrane region" description="Helical" evidence="1">
    <location>
        <begin position="12"/>
        <end position="34"/>
    </location>
</feature>
<keyword evidence="1" id="KW-1133">Transmembrane helix</keyword>
<dbReference type="EMBL" id="JTDV01000008">
    <property type="protein sequence ID" value="KJD32619.1"/>
    <property type="molecule type" value="Genomic_DNA"/>
</dbReference>
<evidence type="ECO:0000313" key="2">
    <source>
        <dbReference type="EMBL" id="KJD32619.1"/>
    </source>
</evidence>
<dbReference type="PATRIC" id="fig|1382798.3.peg.3452"/>
<gene>
    <name evidence="2" type="ORF">PK35_10495</name>
</gene>
<dbReference type="STRING" id="1382798.PK35_10495"/>
<feature type="transmembrane region" description="Helical" evidence="1">
    <location>
        <begin position="40"/>
        <end position="59"/>
    </location>
</feature>
<reference evidence="2 3" key="1">
    <citation type="journal article" date="2015" name="Antonie Van Leeuwenhoek">
        <title>Tamlana nanhaiensis sp. nov., isolated from surface seawater collected from the South China Sea.</title>
        <authorList>
            <person name="Liu X."/>
            <person name="Lai Q."/>
            <person name="Du Y."/>
            <person name="Li G."/>
            <person name="Sun F."/>
            <person name="Shao Z."/>
        </authorList>
    </citation>
    <scope>NUCLEOTIDE SEQUENCE [LARGE SCALE GENOMIC DNA]</scope>
    <source>
        <strain evidence="2 3">FHC16</strain>
    </source>
</reference>
<keyword evidence="3" id="KW-1185">Reference proteome</keyword>
<feature type="transmembrane region" description="Helical" evidence="1">
    <location>
        <begin position="133"/>
        <end position="154"/>
    </location>
</feature>